<dbReference type="AlphaFoldDB" id="A0A916Y8R3"/>
<feature type="transmembrane region" description="Helical" evidence="2">
    <location>
        <begin position="20"/>
        <end position="36"/>
    </location>
</feature>
<evidence type="ECO:0000256" key="2">
    <source>
        <dbReference type="SAM" id="Phobius"/>
    </source>
</evidence>
<reference evidence="4" key="2">
    <citation type="submission" date="2020-09" db="EMBL/GenBank/DDBJ databases">
        <authorList>
            <person name="Sun Q."/>
            <person name="Zhou Y."/>
        </authorList>
    </citation>
    <scope>NUCLEOTIDE SEQUENCE</scope>
    <source>
        <strain evidence="4">CGMCC 1.15152</strain>
    </source>
</reference>
<protein>
    <recommendedName>
        <fullName evidence="3">DUF7847 domain-containing protein</fullName>
    </recommendedName>
</protein>
<dbReference type="InterPro" id="IPR057169">
    <property type="entry name" value="DUF7847"/>
</dbReference>
<feature type="transmembrane region" description="Helical" evidence="2">
    <location>
        <begin position="284"/>
        <end position="317"/>
    </location>
</feature>
<feature type="compositionally biased region" description="Low complexity" evidence="1">
    <location>
        <begin position="366"/>
        <end position="391"/>
    </location>
</feature>
<feature type="transmembrane region" description="Helical" evidence="2">
    <location>
        <begin position="90"/>
        <end position="121"/>
    </location>
</feature>
<sequence>MTQNTQATWAPAPRPGLVPLYPYGFGTILGKAFAVLKGNPKVLLLFVVGVQTLSMALSTVVIFVVTFLAMGRLDTVSPMSPEFGDIVAGSVLIILLATVAVSLALTGVSVIAHGFIVAEVAHASLAEKARLGTLWQRVRPAFWRLIGLSLLISVGVMLALALVAVPFVLLALADTTASWIAFGVGLLFAGLGFLVLAAWIGTKLYLSTSAIVLEGAGPIRAIGRSWRLTRGRFWSTFGVVVLLTLITQFVAGIISGVVSMFAPLIGTILVPISASAGDFTAASVIGSLVFILSMVLSFAIAAIMTIVTGAGGTLAYIDARMRDEGIDLRMRHYVEAGGAAEDPYTFVPDAQPSPYAAPQQPPSPQSGPYGYPNQPQGYPQAYPQAYPQQQQPYPPQQQPQTYPPQQQPQPYSPQQQQPQTYPPQQPSPPAPDGDQQPPFAPPS</sequence>
<dbReference type="EMBL" id="BMHO01000001">
    <property type="protein sequence ID" value="GGD35462.1"/>
    <property type="molecule type" value="Genomic_DNA"/>
</dbReference>
<comment type="caution">
    <text evidence="4">The sequence shown here is derived from an EMBL/GenBank/DDBJ whole genome shotgun (WGS) entry which is preliminary data.</text>
</comment>
<proteinExistence type="predicted"/>
<name>A0A916Y8R3_9MICO</name>
<keyword evidence="2" id="KW-0812">Transmembrane</keyword>
<reference evidence="4" key="1">
    <citation type="journal article" date="2014" name="Int. J. Syst. Evol. Microbiol.">
        <title>Complete genome sequence of Corynebacterium casei LMG S-19264T (=DSM 44701T), isolated from a smear-ripened cheese.</title>
        <authorList>
            <consortium name="US DOE Joint Genome Institute (JGI-PGF)"/>
            <person name="Walter F."/>
            <person name="Albersmeier A."/>
            <person name="Kalinowski J."/>
            <person name="Ruckert C."/>
        </authorList>
    </citation>
    <scope>NUCLEOTIDE SEQUENCE</scope>
    <source>
        <strain evidence="4">CGMCC 1.15152</strain>
    </source>
</reference>
<accession>A0A916Y8R3</accession>
<evidence type="ECO:0000259" key="3">
    <source>
        <dbReference type="Pfam" id="PF25231"/>
    </source>
</evidence>
<feature type="transmembrane region" description="Helical" evidence="2">
    <location>
        <begin position="179"/>
        <end position="200"/>
    </location>
</feature>
<feature type="region of interest" description="Disordered" evidence="1">
    <location>
        <begin position="342"/>
        <end position="443"/>
    </location>
</feature>
<feature type="compositionally biased region" description="Pro residues" evidence="1">
    <location>
        <begin position="420"/>
        <end position="431"/>
    </location>
</feature>
<feature type="compositionally biased region" description="Pro residues" evidence="1">
    <location>
        <begin position="392"/>
        <end position="411"/>
    </location>
</feature>
<feature type="domain" description="DUF7847" evidence="3">
    <location>
        <begin position="28"/>
        <end position="307"/>
    </location>
</feature>
<organism evidence="4 5">
    <name type="scientific">Microbacterium faecale</name>
    <dbReference type="NCBI Taxonomy" id="1804630"/>
    <lineage>
        <taxon>Bacteria</taxon>
        <taxon>Bacillati</taxon>
        <taxon>Actinomycetota</taxon>
        <taxon>Actinomycetes</taxon>
        <taxon>Micrococcales</taxon>
        <taxon>Microbacteriaceae</taxon>
        <taxon>Microbacterium</taxon>
    </lineage>
</organism>
<gene>
    <name evidence="4" type="ORF">GCM10010915_14980</name>
</gene>
<evidence type="ECO:0000313" key="5">
    <source>
        <dbReference type="Proteomes" id="UP000633205"/>
    </source>
</evidence>
<evidence type="ECO:0000256" key="1">
    <source>
        <dbReference type="SAM" id="MobiDB-lite"/>
    </source>
</evidence>
<dbReference type="Pfam" id="PF25231">
    <property type="entry name" value="DUF7847"/>
    <property type="match status" value="1"/>
</dbReference>
<feature type="transmembrane region" description="Helical" evidence="2">
    <location>
        <begin position="233"/>
        <end position="264"/>
    </location>
</feature>
<keyword evidence="2" id="KW-1133">Transmembrane helix</keyword>
<feature type="transmembrane region" description="Helical" evidence="2">
    <location>
        <begin position="142"/>
        <end position="173"/>
    </location>
</feature>
<keyword evidence="2" id="KW-0472">Membrane</keyword>
<keyword evidence="5" id="KW-1185">Reference proteome</keyword>
<evidence type="ECO:0000313" key="4">
    <source>
        <dbReference type="EMBL" id="GGD35462.1"/>
    </source>
</evidence>
<feature type="transmembrane region" description="Helical" evidence="2">
    <location>
        <begin position="43"/>
        <end position="70"/>
    </location>
</feature>
<dbReference type="RefSeq" id="WP_188711656.1">
    <property type="nucleotide sequence ID" value="NZ_BMHO01000001.1"/>
</dbReference>
<dbReference type="Proteomes" id="UP000633205">
    <property type="component" value="Unassembled WGS sequence"/>
</dbReference>